<evidence type="ECO:0000313" key="10">
    <source>
        <dbReference type="EMBL" id="HIU02203.1"/>
    </source>
</evidence>
<comment type="similarity">
    <text evidence="2 9">Belongs to the branched chain amino acid transporter family.</text>
</comment>
<protein>
    <recommendedName>
        <fullName evidence="9">Branched-chain amino acid transport system carrier protein</fullName>
    </recommendedName>
</protein>
<reference evidence="10" key="1">
    <citation type="submission" date="2020-10" db="EMBL/GenBank/DDBJ databases">
        <authorList>
            <person name="Gilroy R."/>
        </authorList>
    </citation>
    <scope>NUCLEOTIDE SEQUENCE</scope>
    <source>
        <strain evidence="10">CHK187-14744</strain>
    </source>
</reference>
<evidence type="ECO:0000256" key="7">
    <source>
        <dbReference type="ARBA" id="ARBA00022989"/>
    </source>
</evidence>
<evidence type="ECO:0000313" key="11">
    <source>
        <dbReference type="Proteomes" id="UP000824164"/>
    </source>
</evidence>
<evidence type="ECO:0000256" key="6">
    <source>
        <dbReference type="ARBA" id="ARBA00022970"/>
    </source>
</evidence>
<dbReference type="InterPro" id="IPR004685">
    <property type="entry name" value="Brnchd-chn_aa_trnsp_Livcs"/>
</dbReference>
<feature type="transmembrane region" description="Helical" evidence="9">
    <location>
        <begin position="118"/>
        <end position="139"/>
    </location>
</feature>
<proteinExistence type="inferred from homology"/>
<dbReference type="PANTHER" id="PTHR30588:SF0">
    <property type="entry name" value="BRANCHED-CHAIN AMINO ACID PERMEASE BRNQ"/>
    <property type="match status" value="1"/>
</dbReference>
<feature type="transmembrane region" description="Helical" evidence="9">
    <location>
        <begin position="409"/>
        <end position="431"/>
    </location>
</feature>
<dbReference type="GO" id="GO:0015188">
    <property type="term" value="F:L-isoleucine transmembrane transporter activity"/>
    <property type="evidence" value="ECO:0007669"/>
    <property type="project" value="TreeGrafter"/>
</dbReference>
<dbReference type="GO" id="GO:0015818">
    <property type="term" value="P:isoleucine transport"/>
    <property type="evidence" value="ECO:0007669"/>
    <property type="project" value="TreeGrafter"/>
</dbReference>
<dbReference type="PANTHER" id="PTHR30588">
    <property type="entry name" value="BRANCHED-CHAIN AMINO ACID TRANSPORT SYSTEM 2 CARRIER PROTEIN"/>
    <property type="match status" value="1"/>
</dbReference>
<evidence type="ECO:0000256" key="9">
    <source>
        <dbReference type="RuleBase" id="RU362122"/>
    </source>
</evidence>
<dbReference type="EMBL" id="DVLT01000019">
    <property type="protein sequence ID" value="HIU02203.1"/>
    <property type="molecule type" value="Genomic_DNA"/>
</dbReference>
<sequence length="440" mass="47579">MEKFGLKYRILMGITLFSMFFGAGNLIFPPFLGAQAGTHTLPAFLGFAASAVCIPVLGVIAVTRCGGLEKLTDRVGHRFGFVYILILYLAIGPCLAIPRTASTSFSMALPPFFELGEHLWIAQLIYSAVFFVLAAWVALHPDRLTDYLGKRLTPILLGLILVIFGATLIRSAGGAGTPVGVYGDQAAVRGFLDGYQTMDTLAALNFGMIVAVNVRAKGITRERSVVRETIVAGWIAGIVLFIVYSMLAFVGMASGERFSGMTNGTETLTAMVSFLFGRFGTILLAVVFVIACFNTCVGLLSCCGKYFHSIYKKLSYKNWVFLFAAVSMIISNVGLNAILRFSVPVLNAIYPVAILLIFLSFFRQLHERFAAAYPWSVILCGVVSVVNVLDSQHIVIPYVTAALRMLPAYGAGFGWLIPAGLGIIIGMIWSLKSVSHKKGA</sequence>
<feature type="transmembrane region" description="Helical" evidence="9">
    <location>
        <begin position="274"/>
        <end position="307"/>
    </location>
</feature>
<evidence type="ECO:0000256" key="1">
    <source>
        <dbReference type="ARBA" id="ARBA00004651"/>
    </source>
</evidence>
<dbReference type="GO" id="GO:0015190">
    <property type="term" value="F:L-leucine transmembrane transporter activity"/>
    <property type="evidence" value="ECO:0007669"/>
    <property type="project" value="TreeGrafter"/>
</dbReference>
<feature type="transmembrane region" description="Helical" evidence="9">
    <location>
        <begin position="319"/>
        <end position="339"/>
    </location>
</feature>
<dbReference type="Pfam" id="PF05525">
    <property type="entry name" value="Branch_AA_trans"/>
    <property type="match status" value="1"/>
</dbReference>
<organism evidence="10 11">
    <name type="scientific">Candidatus Onthocola gallistercoris</name>
    <dbReference type="NCBI Taxonomy" id="2840876"/>
    <lineage>
        <taxon>Bacteria</taxon>
        <taxon>Bacillati</taxon>
        <taxon>Bacillota</taxon>
        <taxon>Bacilli</taxon>
        <taxon>Candidatus Onthocola</taxon>
    </lineage>
</organism>
<keyword evidence="4" id="KW-1003">Cell membrane</keyword>
<evidence type="ECO:0000256" key="2">
    <source>
        <dbReference type="ARBA" id="ARBA00008540"/>
    </source>
</evidence>
<feature type="transmembrane region" description="Helical" evidence="9">
    <location>
        <begin position="151"/>
        <end position="169"/>
    </location>
</feature>
<dbReference type="GO" id="GO:0005886">
    <property type="term" value="C:plasma membrane"/>
    <property type="evidence" value="ECO:0007669"/>
    <property type="project" value="UniProtKB-SubCell"/>
</dbReference>
<feature type="transmembrane region" description="Helical" evidence="9">
    <location>
        <begin position="200"/>
        <end position="218"/>
    </location>
</feature>
<dbReference type="NCBIfam" id="TIGR00796">
    <property type="entry name" value="livcs"/>
    <property type="match status" value="1"/>
</dbReference>
<feature type="transmembrane region" description="Helical" evidence="9">
    <location>
        <begin position="230"/>
        <end position="254"/>
    </location>
</feature>
<evidence type="ECO:0000256" key="5">
    <source>
        <dbReference type="ARBA" id="ARBA00022692"/>
    </source>
</evidence>
<comment type="function">
    <text evidence="9">Component of the transport system for branched-chain amino acids.</text>
</comment>
<comment type="subcellular location">
    <subcellularLocation>
        <location evidence="1 9">Cell membrane</location>
        <topology evidence="1 9">Multi-pass membrane protein</topology>
    </subcellularLocation>
</comment>
<feature type="transmembrane region" description="Helical" evidence="9">
    <location>
        <begin position="369"/>
        <end position="389"/>
    </location>
</feature>
<feature type="transmembrane region" description="Helical" evidence="9">
    <location>
        <begin position="345"/>
        <end position="362"/>
    </location>
</feature>
<keyword evidence="6 9" id="KW-0029">Amino-acid transport</keyword>
<keyword evidence="5 9" id="KW-0812">Transmembrane</keyword>
<keyword evidence="3 9" id="KW-0813">Transport</keyword>
<feature type="transmembrane region" description="Helical" evidence="9">
    <location>
        <begin position="79"/>
        <end position="98"/>
    </location>
</feature>
<dbReference type="GO" id="GO:0005304">
    <property type="term" value="F:L-valine transmembrane transporter activity"/>
    <property type="evidence" value="ECO:0007669"/>
    <property type="project" value="TreeGrafter"/>
</dbReference>
<evidence type="ECO:0000256" key="4">
    <source>
        <dbReference type="ARBA" id="ARBA00022475"/>
    </source>
</evidence>
<evidence type="ECO:0000256" key="3">
    <source>
        <dbReference type="ARBA" id="ARBA00022448"/>
    </source>
</evidence>
<name>A0A9D1HEV2_9FIRM</name>
<keyword evidence="8 9" id="KW-0472">Membrane</keyword>
<reference evidence="10" key="2">
    <citation type="journal article" date="2021" name="PeerJ">
        <title>Extensive microbial diversity within the chicken gut microbiome revealed by metagenomics and culture.</title>
        <authorList>
            <person name="Gilroy R."/>
            <person name="Ravi A."/>
            <person name="Getino M."/>
            <person name="Pursley I."/>
            <person name="Horton D.L."/>
            <person name="Alikhan N.F."/>
            <person name="Baker D."/>
            <person name="Gharbi K."/>
            <person name="Hall N."/>
            <person name="Watson M."/>
            <person name="Adriaenssens E.M."/>
            <person name="Foster-Nyarko E."/>
            <person name="Jarju S."/>
            <person name="Secka A."/>
            <person name="Antonio M."/>
            <person name="Oren A."/>
            <person name="Chaudhuri R.R."/>
            <person name="La Ragione R."/>
            <person name="Hildebrand F."/>
            <person name="Pallen M.J."/>
        </authorList>
    </citation>
    <scope>NUCLEOTIDE SEQUENCE</scope>
    <source>
        <strain evidence="10">CHK187-14744</strain>
    </source>
</reference>
<dbReference type="Proteomes" id="UP000824164">
    <property type="component" value="Unassembled WGS sequence"/>
</dbReference>
<dbReference type="AlphaFoldDB" id="A0A9D1HEV2"/>
<accession>A0A9D1HEV2</accession>
<keyword evidence="7 9" id="KW-1133">Transmembrane helix</keyword>
<comment type="caution">
    <text evidence="10">The sequence shown here is derived from an EMBL/GenBank/DDBJ whole genome shotgun (WGS) entry which is preliminary data.</text>
</comment>
<feature type="transmembrane region" description="Helical" evidence="9">
    <location>
        <begin position="44"/>
        <end position="67"/>
    </location>
</feature>
<evidence type="ECO:0000256" key="8">
    <source>
        <dbReference type="ARBA" id="ARBA00023136"/>
    </source>
</evidence>
<dbReference type="GO" id="GO:0015820">
    <property type="term" value="P:L-leucine transport"/>
    <property type="evidence" value="ECO:0007669"/>
    <property type="project" value="TreeGrafter"/>
</dbReference>
<gene>
    <name evidence="10" type="primary">brnQ</name>
    <name evidence="10" type="ORF">IAB63_02985</name>
</gene>
<feature type="transmembrane region" description="Helical" evidence="9">
    <location>
        <begin position="12"/>
        <end position="32"/>
    </location>
</feature>